<comment type="subcellular location">
    <subcellularLocation>
        <location evidence="1">Cytoplasm</location>
    </subcellularLocation>
</comment>
<evidence type="ECO:0000256" key="10">
    <source>
        <dbReference type="SAM" id="MobiDB-lite"/>
    </source>
</evidence>
<dbReference type="GO" id="GO:0042256">
    <property type="term" value="P:cytosolic ribosome assembly"/>
    <property type="evidence" value="ECO:0007669"/>
    <property type="project" value="TreeGrafter"/>
</dbReference>
<dbReference type="InterPro" id="IPR004161">
    <property type="entry name" value="EFTu-like_2"/>
</dbReference>
<dbReference type="PRINTS" id="PR00315">
    <property type="entry name" value="ELONGATNFCT"/>
</dbReference>
<organism evidence="13">
    <name type="scientific">Thrips palmi</name>
    <name type="common">Melon thrips</name>
    <dbReference type="NCBI Taxonomy" id="161013"/>
    <lineage>
        <taxon>Eukaryota</taxon>
        <taxon>Metazoa</taxon>
        <taxon>Ecdysozoa</taxon>
        <taxon>Arthropoda</taxon>
        <taxon>Hexapoda</taxon>
        <taxon>Insecta</taxon>
        <taxon>Pterygota</taxon>
        <taxon>Neoptera</taxon>
        <taxon>Paraneoptera</taxon>
        <taxon>Thysanoptera</taxon>
        <taxon>Terebrantia</taxon>
        <taxon>Thripoidea</taxon>
        <taxon>Thripidae</taxon>
        <taxon>Thrips</taxon>
    </lineage>
</organism>
<evidence type="ECO:0000259" key="11">
    <source>
        <dbReference type="PROSITE" id="PS51722"/>
    </source>
</evidence>
<dbReference type="InterPro" id="IPR005225">
    <property type="entry name" value="Small_GTP-bd"/>
</dbReference>
<dbReference type="Gene3D" id="3.30.230.10">
    <property type="match status" value="1"/>
</dbReference>
<dbReference type="FunFam" id="3.30.70.870:FF:000002">
    <property type="entry name" value="Translation elongation factor 2"/>
    <property type="match status" value="1"/>
</dbReference>
<sequence length="1110" mass="122872">MRLLDTKKLNELQNKTDVIRNICILAHVDHGKTTLADSLVASNGIISARMAGKLRYMDSRKDEQERGITMKSSAITLYYNTAETEHLVNLIDSPGHVDFSSEVSTAIRLCDGAIVIVDVVEGVCAQTKLALKQAWIENIQPVLVLNKMDRLITEVQLSPLDAYIHLTQILEQVNAVLGELFTMDVLSKTSAESDEQDKKDDKISSEASMKEVSEWASGLDDADDENLYFSPEKGNVVFASAVDGWGFRVKDFAKVLSEKLGISEAVLNKTLWGDFYLNTKTKRIMKGAQEKAKKPLFVQMVLENLWSVYDNIAIRKDKEKLQKIVESLKIKLTTRDMRHTDAKVQLQAVCSQWLPLAIAVLDMCCEKLPPPSKINEEKVEKLMCSSAKRFDSLPPETQKLKNSFMACSSRDEDPVIVFISKMFPVERSQLPENRSQPLTQEELALRREQARQRHAERINQESAGGNTPVASIPLPEPSGVDKSSSTENNVADSSKSPLEDDAFVAFARVFSGKLRVGQDLYVLGPKHNPLTALNKERKGEEIVDPSLTLKDLKNGQHITRIKVSSLYLLMGRELQALEEVPAGNVLGIGGLEEHVLKSCTLSSTVACPSFTELQLMATPILRVALMPKHAADMPSLVRGLRLLNQADSCVQVLVQETGEHVIVTAGEVHLQRCLDDLIERYAKIPIKASAPIVPFRETIVPPPTVDMVNEAIQDVASMKKKDKEGLITVWTPNQNCSLTIRAVPLPPDVISILENNSDLIKTHSQYIASQQKGADITSSMKAMTLSSSETQDNTANVPESSGSASISELDEDDVTALTDRTVKAIEKLKEDLKKAFDESGDPIWQNAVDKIWSCGPRRFGPNILLNNVVDLPCSFWRSDDSVERSDDIKTLLLVENSFVNGFQLATLSGPLCDEPMMGVAFVVSNWSLNSESVENELSGSTAWGPLSGQIMSCVKEGCRKAFQAQPQRLMAAMYSCNIQVTAEALGRMYGVLNRRHGRVLAGDMAEGSGATFNVTAVLPVVESFDFAAEIRKQTSGLASPQLVFSHWEVIDLDPFWVPSTEEEYLHFGEKADSGNRARQYMDTVRRRKGLSVTTKIVEHAEKQRTLSKNK</sequence>
<dbReference type="CDD" id="cd04096">
    <property type="entry name" value="eEF2_snRNP_like_C"/>
    <property type="match status" value="1"/>
</dbReference>
<keyword evidence="12" id="KW-1185">Reference proteome</keyword>
<comment type="catalytic activity">
    <reaction evidence="7">
        <text>GTP + H2O = GDP + phosphate + H(+)</text>
        <dbReference type="Rhea" id="RHEA:19669"/>
        <dbReference type="ChEBI" id="CHEBI:15377"/>
        <dbReference type="ChEBI" id="CHEBI:15378"/>
        <dbReference type="ChEBI" id="CHEBI:37565"/>
        <dbReference type="ChEBI" id="CHEBI:43474"/>
        <dbReference type="ChEBI" id="CHEBI:58189"/>
    </reaction>
</comment>
<dbReference type="FunFam" id="3.90.1430.10:FF:000002">
    <property type="entry name" value="Elongation factor like GTPase 1"/>
    <property type="match status" value="1"/>
</dbReference>
<accession>A0A6P8YSH3</accession>
<dbReference type="SMART" id="SM00838">
    <property type="entry name" value="EFG_C"/>
    <property type="match status" value="1"/>
</dbReference>
<feature type="region of interest" description="Disordered" evidence="10">
    <location>
        <begin position="447"/>
        <end position="495"/>
    </location>
</feature>
<feature type="compositionally biased region" description="Polar residues" evidence="10">
    <location>
        <begin position="783"/>
        <end position="806"/>
    </location>
</feature>
<evidence type="ECO:0000256" key="2">
    <source>
        <dbReference type="ARBA" id="ARBA00022490"/>
    </source>
</evidence>
<dbReference type="CDD" id="cd16261">
    <property type="entry name" value="EF2_snRNP_III"/>
    <property type="match status" value="1"/>
</dbReference>
<dbReference type="PROSITE" id="PS51722">
    <property type="entry name" value="G_TR_2"/>
    <property type="match status" value="1"/>
</dbReference>
<dbReference type="InterPro" id="IPR000795">
    <property type="entry name" value="T_Tr_GTP-bd_dom"/>
</dbReference>
<dbReference type="InParanoid" id="A0A6P8YSH3"/>
<keyword evidence="4" id="KW-0547">Nucleotide-binding</keyword>
<dbReference type="AlphaFoldDB" id="A0A6P8YSH3"/>
<dbReference type="Pfam" id="PF00679">
    <property type="entry name" value="EFG_C"/>
    <property type="match status" value="1"/>
</dbReference>
<dbReference type="InterPro" id="IPR035647">
    <property type="entry name" value="EFG_III/V"/>
</dbReference>
<dbReference type="NCBIfam" id="TIGR00231">
    <property type="entry name" value="small_GTP"/>
    <property type="match status" value="1"/>
</dbReference>
<dbReference type="Pfam" id="PF25118">
    <property type="entry name" value="EFL1"/>
    <property type="match status" value="1"/>
</dbReference>
<dbReference type="Proteomes" id="UP000515158">
    <property type="component" value="Unplaced"/>
</dbReference>
<dbReference type="FunFam" id="3.40.50.300:FF:000746">
    <property type="entry name" value="Ribosome assembly protein 1"/>
    <property type="match status" value="1"/>
</dbReference>
<dbReference type="GeneID" id="117644554"/>
<dbReference type="GO" id="GO:0005829">
    <property type="term" value="C:cytosol"/>
    <property type="evidence" value="ECO:0007669"/>
    <property type="project" value="TreeGrafter"/>
</dbReference>
<evidence type="ECO:0000313" key="13">
    <source>
        <dbReference type="RefSeq" id="XP_034240001.1"/>
    </source>
</evidence>
<evidence type="ECO:0000256" key="5">
    <source>
        <dbReference type="ARBA" id="ARBA00022801"/>
    </source>
</evidence>
<dbReference type="RefSeq" id="XP_034240001.1">
    <property type="nucleotide sequence ID" value="XM_034384110.1"/>
</dbReference>
<dbReference type="Gene3D" id="3.90.1430.10">
    <property type="entry name" value="Yeast translation eEF2 (G' domain)"/>
    <property type="match status" value="1"/>
</dbReference>
<dbReference type="SUPFAM" id="SSF54211">
    <property type="entry name" value="Ribosomal protein S5 domain 2-like"/>
    <property type="match status" value="1"/>
</dbReference>
<feature type="compositionally biased region" description="Polar residues" evidence="10">
    <location>
        <begin position="481"/>
        <end position="495"/>
    </location>
</feature>
<dbReference type="InterPro" id="IPR009000">
    <property type="entry name" value="Transl_B-barrel_sf"/>
</dbReference>
<keyword evidence="5" id="KW-0378">Hydrolase</keyword>
<keyword evidence="6" id="KW-0342">GTP-binding</keyword>
<dbReference type="FunFam" id="3.30.70.240:FF:000006">
    <property type="entry name" value="Elongation factor like GTPase 1"/>
    <property type="match status" value="1"/>
</dbReference>
<proteinExistence type="predicted"/>
<dbReference type="InterPro" id="IPR014721">
    <property type="entry name" value="Ribsml_uS5_D2-typ_fold_subgr"/>
</dbReference>
<feature type="compositionally biased region" description="Polar residues" evidence="10">
    <location>
        <begin position="460"/>
        <end position="469"/>
    </location>
</feature>
<feature type="compositionally biased region" description="Basic and acidic residues" evidence="10">
    <location>
        <begin position="447"/>
        <end position="459"/>
    </location>
</feature>
<gene>
    <name evidence="13" type="primary">LOC117644554</name>
</gene>
<dbReference type="InterPro" id="IPR027417">
    <property type="entry name" value="P-loop_NTPase"/>
</dbReference>
<dbReference type="OrthoDB" id="364892at2759"/>
<dbReference type="CDD" id="cd16268">
    <property type="entry name" value="EF2_II"/>
    <property type="match status" value="1"/>
</dbReference>
<dbReference type="GO" id="GO:0003924">
    <property type="term" value="F:GTPase activity"/>
    <property type="evidence" value="ECO:0007669"/>
    <property type="project" value="InterPro"/>
</dbReference>
<evidence type="ECO:0000256" key="4">
    <source>
        <dbReference type="ARBA" id="ARBA00022741"/>
    </source>
</evidence>
<evidence type="ECO:0000256" key="6">
    <source>
        <dbReference type="ARBA" id="ARBA00023134"/>
    </source>
</evidence>
<dbReference type="PANTHER" id="PTHR42908">
    <property type="entry name" value="TRANSLATION ELONGATION FACTOR-RELATED"/>
    <property type="match status" value="1"/>
</dbReference>
<dbReference type="Gene3D" id="3.30.70.240">
    <property type="match status" value="1"/>
</dbReference>
<dbReference type="InterPro" id="IPR020568">
    <property type="entry name" value="Ribosomal_Su5_D2-typ_SF"/>
</dbReference>
<dbReference type="SUPFAM" id="SSF52540">
    <property type="entry name" value="P-loop containing nucleoside triphosphate hydrolases"/>
    <property type="match status" value="1"/>
</dbReference>
<dbReference type="Pfam" id="PF03144">
    <property type="entry name" value="GTP_EFTU_D2"/>
    <property type="match status" value="1"/>
</dbReference>
<evidence type="ECO:0000256" key="1">
    <source>
        <dbReference type="ARBA" id="ARBA00004496"/>
    </source>
</evidence>
<dbReference type="Gene3D" id="2.40.30.10">
    <property type="entry name" value="Translation factors"/>
    <property type="match status" value="1"/>
</dbReference>
<evidence type="ECO:0000256" key="8">
    <source>
        <dbReference type="ARBA" id="ARBA00068031"/>
    </source>
</evidence>
<dbReference type="SUPFAM" id="SSF54980">
    <property type="entry name" value="EF-G C-terminal domain-like"/>
    <property type="match status" value="2"/>
</dbReference>
<dbReference type="CDD" id="cd01885">
    <property type="entry name" value="EF2"/>
    <property type="match status" value="1"/>
</dbReference>
<dbReference type="SUPFAM" id="SSF50447">
    <property type="entry name" value="Translation proteins"/>
    <property type="match status" value="1"/>
</dbReference>
<name>A0A6P8YSH3_THRPL</name>
<dbReference type="GO" id="GO:0043022">
    <property type="term" value="F:ribosome binding"/>
    <property type="evidence" value="ECO:0007669"/>
    <property type="project" value="TreeGrafter"/>
</dbReference>
<dbReference type="GO" id="GO:1990904">
    <property type="term" value="C:ribonucleoprotein complex"/>
    <property type="evidence" value="ECO:0007669"/>
    <property type="project" value="TreeGrafter"/>
</dbReference>
<dbReference type="KEGG" id="tpal:117644554"/>
<evidence type="ECO:0000256" key="9">
    <source>
        <dbReference type="ARBA" id="ARBA00081809"/>
    </source>
</evidence>
<feature type="domain" description="Tr-type G" evidence="11">
    <location>
        <begin position="17"/>
        <end position="264"/>
    </location>
</feature>
<dbReference type="FunCoup" id="A0A6P8YSH3">
    <property type="interactions" value="1580"/>
</dbReference>
<keyword evidence="3" id="KW-0690">Ribosome biogenesis</keyword>
<keyword evidence="2" id="KW-0963">Cytoplasm</keyword>
<dbReference type="GO" id="GO:0005525">
    <property type="term" value="F:GTP binding"/>
    <property type="evidence" value="ECO:0007669"/>
    <property type="project" value="UniProtKB-KW"/>
</dbReference>
<evidence type="ECO:0000313" key="12">
    <source>
        <dbReference type="Proteomes" id="UP000515158"/>
    </source>
</evidence>
<evidence type="ECO:0000256" key="7">
    <source>
        <dbReference type="ARBA" id="ARBA00048548"/>
    </source>
</evidence>
<dbReference type="CDD" id="cd01681">
    <property type="entry name" value="aeEF2_snRNP_like_IV"/>
    <property type="match status" value="1"/>
</dbReference>
<dbReference type="InterPro" id="IPR056752">
    <property type="entry name" value="EFL1"/>
</dbReference>
<protein>
    <recommendedName>
        <fullName evidence="8">Ribosome assembly protein 1</fullName>
    </recommendedName>
    <alternativeName>
        <fullName evidence="9">Elongation factor-like 1</fullName>
    </alternativeName>
</protein>
<reference evidence="13" key="1">
    <citation type="submission" date="2025-08" db="UniProtKB">
        <authorList>
            <consortium name="RefSeq"/>
        </authorList>
    </citation>
    <scope>IDENTIFICATION</scope>
    <source>
        <tissue evidence="13">Total insect</tissue>
    </source>
</reference>
<dbReference type="PANTHER" id="PTHR42908:SF3">
    <property type="entry name" value="ELONGATION FACTOR-LIKE GTPASE 1"/>
    <property type="match status" value="1"/>
</dbReference>
<dbReference type="Gene3D" id="3.40.50.300">
    <property type="entry name" value="P-loop containing nucleotide triphosphate hydrolases"/>
    <property type="match status" value="1"/>
</dbReference>
<feature type="region of interest" description="Disordered" evidence="10">
    <location>
        <begin position="783"/>
        <end position="809"/>
    </location>
</feature>
<dbReference type="Pfam" id="PF00009">
    <property type="entry name" value="GTP_EFTU"/>
    <property type="match status" value="1"/>
</dbReference>
<evidence type="ECO:0000256" key="3">
    <source>
        <dbReference type="ARBA" id="ARBA00022517"/>
    </source>
</evidence>
<dbReference type="Gene3D" id="3.30.70.870">
    <property type="entry name" value="Elongation Factor G (Translational Gtpase), domain 3"/>
    <property type="match status" value="1"/>
</dbReference>
<dbReference type="InterPro" id="IPR000640">
    <property type="entry name" value="EFG_V-like"/>
</dbReference>